<feature type="non-terminal residue" evidence="1">
    <location>
        <position position="88"/>
    </location>
</feature>
<evidence type="ECO:0000313" key="2">
    <source>
        <dbReference type="Proteomes" id="UP000789759"/>
    </source>
</evidence>
<accession>A0A9N9KII3</accession>
<proteinExistence type="predicted"/>
<feature type="non-terminal residue" evidence="1">
    <location>
        <position position="1"/>
    </location>
</feature>
<organism evidence="1 2">
    <name type="scientific">Cetraspora pellucida</name>
    <dbReference type="NCBI Taxonomy" id="1433469"/>
    <lineage>
        <taxon>Eukaryota</taxon>
        <taxon>Fungi</taxon>
        <taxon>Fungi incertae sedis</taxon>
        <taxon>Mucoromycota</taxon>
        <taxon>Glomeromycotina</taxon>
        <taxon>Glomeromycetes</taxon>
        <taxon>Diversisporales</taxon>
        <taxon>Gigasporaceae</taxon>
        <taxon>Cetraspora</taxon>
    </lineage>
</organism>
<name>A0A9N9KII3_9GLOM</name>
<dbReference type="EMBL" id="CAJVQA010058979">
    <property type="protein sequence ID" value="CAG8827444.1"/>
    <property type="molecule type" value="Genomic_DNA"/>
</dbReference>
<sequence>SEIVEIQPKGPKISITNLPNNHMSNSLISSPKNVKFLDQSETPEIEINKSHLIKDEHFRLISKWINKTPPKSGIISKHLTQIKPQHKH</sequence>
<evidence type="ECO:0000313" key="1">
    <source>
        <dbReference type="EMBL" id="CAG8827444.1"/>
    </source>
</evidence>
<protein>
    <submittedName>
        <fullName evidence="1">9854_t:CDS:1</fullName>
    </submittedName>
</protein>
<comment type="caution">
    <text evidence="1">The sequence shown here is derived from an EMBL/GenBank/DDBJ whole genome shotgun (WGS) entry which is preliminary data.</text>
</comment>
<keyword evidence="2" id="KW-1185">Reference proteome</keyword>
<gene>
    <name evidence="1" type="ORF">CPELLU_LOCUS20305</name>
</gene>
<dbReference type="Proteomes" id="UP000789759">
    <property type="component" value="Unassembled WGS sequence"/>
</dbReference>
<reference evidence="1" key="1">
    <citation type="submission" date="2021-06" db="EMBL/GenBank/DDBJ databases">
        <authorList>
            <person name="Kallberg Y."/>
            <person name="Tangrot J."/>
            <person name="Rosling A."/>
        </authorList>
    </citation>
    <scope>NUCLEOTIDE SEQUENCE</scope>
    <source>
        <strain evidence="1">FL966</strain>
    </source>
</reference>
<dbReference type="AlphaFoldDB" id="A0A9N9KII3"/>